<keyword evidence="4" id="KW-0677">Repeat</keyword>
<feature type="domain" description="Histone-binding protein RBBP4-like N-terminal" evidence="8">
    <location>
        <begin position="57"/>
        <end position="126"/>
    </location>
</feature>
<comment type="subcellular location">
    <subcellularLocation>
        <location evidence="1">Nucleus</location>
    </subcellularLocation>
</comment>
<reference evidence="9" key="2">
    <citation type="journal article" date="2021" name="Genome Biol. Evol.">
        <title>Developing a high-quality reference genome for a parasitic bivalve with doubly uniparental inheritance (Bivalvia: Unionida).</title>
        <authorList>
            <person name="Smith C.H."/>
        </authorList>
    </citation>
    <scope>NUCLEOTIDE SEQUENCE</scope>
    <source>
        <strain evidence="9">CHS0354</strain>
        <tissue evidence="9">Mantle</tissue>
    </source>
</reference>
<evidence type="ECO:0000256" key="6">
    <source>
        <dbReference type="ARBA" id="ARBA00023242"/>
    </source>
</evidence>
<evidence type="ECO:0000256" key="5">
    <source>
        <dbReference type="ARBA" id="ARBA00022853"/>
    </source>
</evidence>
<protein>
    <recommendedName>
        <fullName evidence="8">Histone-binding protein RBBP4-like N-terminal domain-containing protein</fullName>
    </recommendedName>
</protein>
<evidence type="ECO:0000259" key="8">
    <source>
        <dbReference type="Pfam" id="PF12265"/>
    </source>
</evidence>
<feature type="repeat" description="WD" evidence="7">
    <location>
        <begin position="305"/>
        <end position="347"/>
    </location>
</feature>
<dbReference type="PROSITE" id="PS50082">
    <property type="entry name" value="WD_REPEATS_2"/>
    <property type="match status" value="5"/>
</dbReference>
<dbReference type="PRINTS" id="PR00320">
    <property type="entry name" value="GPROTEINBRPT"/>
</dbReference>
<feature type="repeat" description="WD" evidence="7">
    <location>
        <begin position="259"/>
        <end position="301"/>
    </location>
</feature>
<dbReference type="GO" id="GO:0006325">
    <property type="term" value="P:chromatin organization"/>
    <property type="evidence" value="ECO:0007669"/>
    <property type="project" value="UniProtKB-KW"/>
</dbReference>
<evidence type="ECO:0000256" key="7">
    <source>
        <dbReference type="PROSITE-ProRule" id="PRU00221"/>
    </source>
</evidence>
<dbReference type="PROSITE" id="PS00678">
    <property type="entry name" value="WD_REPEATS_1"/>
    <property type="match status" value="1"/>
</dbReference>
<dbReference type="SMART" id="SM00320">
    <property type="entry name" value="WD40"/>
    <property type="match status" value="6"/>
</dbReference>
<name>A0AAE0RUX4_9BIVA</name>
<proteinExistence type="inferred from homology"/>
<dbReference type="SUPFAM" id="SSF50978">
    <property type="entry name" value="WD40 repeat-like"/>
    <property type="match status" value="1"/>
</dbReference>
<keyword evidence="3 7" id="KW-0853">WD repeat</keyword>
<keyword evidence="5" id="KW-0156">Chromatin regulator</keyword>
<dbReference type="InterPro" id="IPR036322">
    <property type="entry name" value="WD40_repeat_dom_sf"/>
</dbReference>
<dbReference type="InterPro" id="IPR050459">
    <property type="entry name" value="WD_repeat_RBAP46/RBAP48/MSI1"/>
</dbReference>
<gene>
    <name evidence="9" type="ORF">CHS0354_001026</name>
</gene>
<dbReference type="InterPro" id="IPR020472">
    <property type="entry name" value="WD40_PAC1"/>
</dbReference>
<evidence type="ECO:0000256" key="3">
    <source>
        <dbReference type="ARBA" id="ARBA00022574"/>
    </source>
</evidence>
<dbReference type="InterPro" id="IPR022052">
    <property type="entry name" value="Histone-bd_RBBP4-like_N"/>
</dbReference>
<evidence type="ECO:0000256" key="2">
    <source>
        <dbReference type="ARBA" id="ARBA00009341"/>
    </source>
</evidence>
<comment type="caution">
    <text evidence="9">The sequence shown here is derived from an EMBL/GenBank/DDBJ whole genome shotgun (WGS) entry which is preliminary data.</text>
</comment>
<evidence type="ECO:0000313" key="10">
    <source>
        <dbReference type="Proteomes" id="UP001195483"/>
    </source>
</evidence>
<evidence type="ECO:0000313" key="9">
    <source>
        <dbReference type="EMBL" id="KAK3580074.1"/>
    </source>
</evidence>
<dbReference type="InterPro" id="IPR019775">
    <property type="entry name" value="WD40_repeat_CS"/>
</dbReference>
<feature type="repeat" description="WD" evidence="7">
    <location>
        <begin position="210"/>
        <end position="245"/>
    </location>
</feature>
<evidence type="ECO:0000256" key="4">
    <source>
        <dbReference type="ARBA" id="ARBA00022737"/>
    </source>
</evidence>
<feature type="repeat" description="WD" evidence="7">
    <location>
        <begin position="349"/>
        <end position="391"/>
    </location>
</feature>
<dbReference type="Gene3D" id="2.130.10.10">
    <property type="entry name" value="YVTN repeat-like/Quinoprotein amine dehydrogenase"/>
    <property type="match status" value="1"/>
</dbReference>
<comment type="similarity">
    <text evidence="2">Belongs to the WD repeat RBAP46/RBAP48/MSI1 family.</text>
</comment>
<dbReference type="AlphaFoldDB" id="A0AAE0RUX4"/>
<evidence type="ECO:0000256" key="1">
    <source>
        <dbReference type="ARBA" id="ARBA00004123"/>
    </source>
</evidence>
<dbReference type="Pfam" id="PF00400">
    <property type="entry name" value="WD40"/>
    <property type="match status" value="5"/>
</dbReference>
<dbReference type="PANTHER" id="PTHR22850">
    <property type="entry name" value="WD40 REPEAT FAMILY"/>
    <property type="match status" value="1"/>
</dbReference>
<dbReference type="PROSITE" id="PS50294">
    <property type="entry name" value="WD_REPEATS_REGION"/>
    <property type="match status" value="2"/>
</dbReference>
<dbReference type="InterPro" id="IPR001680">
    <property type="entry name" value="WD40_rpt"/>
</dbReference>
<organism evidence="9 10">
    <name type="scientific">Potamilus streckersoni</name>
    <dbReference type="NCBI Taxonomy" id="2493646"/>
    <lineage>
        <taxon>Eukaryota</taxon>
        <taxon>Metazoa</taxon>
        <taxon>Spiralia</taxon>
        <taxon>Lophotrochozoa</taxon>
        <taxon>Mollusca</taxon>
        <taxon>Bivalvia</taxon>
        <taxon>Autobranchia</taxon>
        <taxon>Heteroconchia</taxon>
        <taxon>Palaeoheterodonta</taxon>
        <taxon>Unionida</taxon>
        <taxon>Unionoidea</taxon>
        <taxon>Unionidae</taxon>
        <taxon>Ambleminae</taxon>
        <taxon>Lampsilini</taxon>
        <taxon>Potamilus</taxon>
    </lineage>
</organism>
<sequence length="459" mass="52576">MVCVDILVLEIYTSCPSYCVYYANVNCKEGKGLLLKDIFWEQKRMAEKDAESLVNVQYKDWQEQREYLYDFVVMHTLESPSLVVQWLPDIIRQEGEVYSLQKLILGSHTAGNKQNHLMLARVQLPNDVYKFNEIKYKENEVNVSCDPLCLNFEIEIKINHIGNVGKVCYMPQNPCIIATKTPSKDILIFDYMQHKYESYPVGKCVPQLTLEGHQEKGYGLSWNPKLHGHLLSGSDSTICLWDINTRSEKPGVINACATFTGHTSSVKDVTWHPLHTSMFGSVSDDKKLMIWDTRSTTTSKPSYEVDAHAAEVNCLSFNPYNEFILATGSTDKTVALWDLRNLNSKMHSLDAHKDETFQVKWSSQNETILACSGIDRRLYVWDISKIGEEQSAEDAEDGAPELLFIHGGHKARISDFSWNPNEPWVICSVSEDSIMQIWQMAYHIYNDQELDTDKRTEKN</sequence>
<keyword evidence="10" id="KW-1185">Reference proteome</keyword>
<feature type="repeat" description="WD" evidence="7">
    <location>
        <begin position="406"/>
        <end position="440"/>
    </location>
</feature>
<reference evidence="9" key="3">
    <citation type="submission" date="2023-05" db="EMBL/GenBank/DDBJ databases">
        <authorList>
            <person name="Smith C.H."/>
        </authorList>
    </citation>
    <scope>NUCLEOTIDE SEQUENCE</scope>
    <source>
        <strain evidence="9">CHS0354</strain>
        <tissue evidence="9">Mantle</tissue>
    </source>
</reference>
<keyword evidence="6" id="KW-0539">Nucleus</keyword>
<dbReference type="EMBL" id="JAEAOA010000109">
    <property type="protein sequence ID" value="KAK3580074.1"/>
    <property type="molecule type" value="Genomic_DNA"/>
</dbReference>
<dbReference type="Proteomes" id="UP001195483">
    <property type="component" value="Unassembled WGS sequence"/>
</dbReference>
<accession>A0AAE0RUX4</accession>
<reference evidence="9" key="1">
    <citation type="journal article" date="2021" name="Genome Biol. Evol.">
        <title>A High-Quality Reference Genome for a Parasitic Bivalve with Doubly Uniparental Inheritance (Bivalvia: Unionida).</title>
        <authorList>
            <person name="Smith C.H."/>
        </authorList>
    </citation>
    <scope>NUCLEOTIDE SEQUENCE</scope>
    <source>
        <strain evidence="9">CHS0354</strain>
    </source>
</reference>
<dbReference type="Pfam" id="PF12265">
    <property type="entry name" value="CAF1C_H4-bd"/>
    <property type="match status" value="1"/>
</dbReference>
<dbReference type="GO" id="GO:0005634">
    <property type="term" value="C:nucleus"/>
    <property type="evidence" value="ECO:0007669"/>
    <property type="project" value="UniProtKB-SubCell"/>
</dbReference>
<dbReference type="InterPro" id="IPR015943">
    <property type="entry name" value="WD40/YVTN_repeat-like_dom_sf"/>
</dbReference>